<dbReference type="AlphaFoldDB" id="Q6ZIY3"/>
<gene>
    <name evidence="2" type="primary">OJ1119_B04.3</name>
</gene>
<reference evidence="3" key="1">
    <citation type="journal article" date="2005" name="Nature">
        <title>The map-based sequence of the rice genome.</title>
        <authorList>
            <consortium name="International rice genome sequencing project (IRGSP)"/>
            <person name="Matsumoto T."/>
            <person name="Wu J."/>
            <person name="Kanamori H."/>
            <person name="Katayose Y."/>
            <person name="Fujisawa M."/>
            <person name="Namiki N."/>
            <person name="Mizuno H."/>
            <person name="Yamamoto K."/>
            <person name="Antonio B.A."/>
            <person name="Baba T."/>
            <person name="Sakata K."/>
            <person name="Nagamura Y."/>
            <person name="Aoki H."/>
            <person name="Arikawa K."/>
            <person name="Arita K."/>
            <person name="Bito T."/>
            <person name="Chiden Y."/>
            <person name="Fujitsuka N."/>
            <person name="Fukunaka R."/>
            <person name="Hamada M."/>
            <person name="Harada C."/>
            <person name="Hayashi A."/>
            <person name="Hijishita S."/>
            <person name="Honda M."/>
            <person name="Hosokawa S."/>
            <person name="Ichikawa Y."/>
            <person name="Idonuma A."/>
            <person name="Iijima M."/>
            <person name="Ikeda M."/>
            <person name="Ikeno M."/>
            <person name="Ito K."/>
            <person name="Ito S."/>
            <person name="Ito T."/>
            <person name="Ito Y."/>
            <person name="Ito Y."/>
            <person name="Iwabuchi A."/>
            <person name="Kamiya K."/>
            <person name="Karasawa W."/>
            <person name="Kurita K."/>
            <person name="Katagiri S."/>
            <person name="Kikuta A."/>
            <person name="Kobayashi H."/>
            <person name="Kobayashi N."/>
            <person name="Machita K."/>
            <person name="Maehara T."/>
            <person name="Masukawa M."/>
            <person name="Mizubayashi T."/>
            <person name="Mukai Y."/>
            <person name="Nagasaki H."/>
            <person name="Nagata Y."/>
            <person name="Naito S."/>
            <person name="Nakashima M."/>
            <person name="Nakama Y."/>
            <person name="Nakamichi Y."/>
            <person name="Nakamura M."/>
            <person name="Meguro A."/>
            <person name="Negishi M."/>
            <person name="Ohta I."/>
            <person name="Ohta T."/>
            <person name="Okamoto M."/>
            <person name="Ono N."/>
            <person name="Saji S."/>
            <person name="Sakaguchi M."/>
            <person name="Sakai K."/>
            <person name="Shibata M."/>
            <person name="Shimokawa T."/>
            <person name="Song J."/>
            <person name="Takazaki Y."/>
            <person name="Terasawa K."/>
            <person name="Tsugane M."/>
            <person name="Tsuji K."/>
            <person name="Ueda S."/>
            <person name="Waki K."/>
            <person name="Yamagata H."/>
            <person name="Yamamoto M."/>
            <person name="Yamamoto S."/>
            <person name="Yamane H."/>
            <person name="Yoshiki S."/>
            <person name="Yoshihara R."/>
            <person name="Yukawa K."/>
            <person name="Zhong H."/>
            <person name="Yano M."/>
            <person name="Yuan Q."/>
            <person name="Ouyang S."/>
            <person name="Liu J."/>
            <person name="Jones K.M."/>
            <person name="Gansberger K."/>
            <person name="Moffat K."/>
            <person name="Hill J."/>
            <person name="Bera J."/>
            <person name="Fadrosh D."/>
            <person name="Jin S."/>
            <person name="Johri S."/>
            <person name="Kim M."/>
            <person name="Overton L."/>
            <person name="Reardon M."/>
            <person name="Tsitrin T."/>
            <person name="Vuong H."/>
            <person name="Weaver B."/>
            <person name="Ciecko A."/>
            <person name="Tallon L."/>
            <person name="Jackson J."/>
            <person name="Pai G."/>
            <person name="Aken S.V."/>
            <person name="Utterback T."/>
            <person name="Reidmuller S."/>
            <person name="Feldblyum T."/>
            <person name="Hsiao J."/>
            <person name="Zismann V."/>
            <person name="Iobst S."/>
            <person name="de Vazeille A.R."/>
            <person name="Buell C.R."/>
            <person name="Ying K."/>
            <person name="Li Y."/>
            <person name="Lu T."/>
            <person name="Huang Y."/>
            <person name="Zhao Q."/>
            <person name="Feng Q."/>
            <person name="Zhang L."/>
            <person name="Zhu J."/>
            <person name="Weng Q."/>
            <person name="Mu J."/>
            <person name="Lu Y."/>
            <person name="Fan D."/>
            <person name="Liu Y."/>
            <person name="Guan J."/>
            <person name="Zhang Y."/>
            <person name="Yu S."/>
            <person name="Liu X."/>
            <person name="Zhang Y."/>
            <person name="Hong G."/>
            <person name="Han B."/>
            <person name="Choisne N."/>
            <person name="Demange N."/>
            <person name="Orjeda G."/>
            <person name="Samain S."/>
            <person name="Cattolico L."/>
            <person name="Pelletier E."/>
            <person name="Couloux A."/>
            <person name="Segurens B."/>
            <person name="Wincker P."/>
            <person name="D'Hont A."/>
            <person name="Scarpelli C."/>
            <person name="Weissenbach J."/>
            <person name="Salanoubat M."/>
            <person name="Quetier F."/>
            <person name="Yu Y."/>
            <person name="Kim H.R."/>
            <person name="Rambo T."/>
            <person name="Currie J."/>
            <person name="Collura K."/>
            <person name="Luo M."/>
            <person name="Yang T."/>
            <person name="Ammiraju J.S.S."/>
            <person name="Engler F."/>
            <person name="Soderlund C."/>
            <person name="Wing R.A."/>
            <person name="Palmer L.E."/>
            <person name="de la Bastide M."/>
            <person name="Spiegel L."/>
            <person name="Nascimento L."/>
            <person name="Zutavern T."/>
            <person name="O'Shaughnessy A."/>
            <person name="Dike S."/>
            <person name="Dedhia N."/>
            <person name="Preston R."/>
            <person name="Balija V."/>
            <person name="McCombie W.R."/>
            <person name="Chow T."/>
            <person name="Chen H."/>
            <person name="Chung M."/>
            <person name="Chen C."/>
            <person name="Shaw J."/>
            <person name="Wu H."/>
            <person name="Hsiao K."/>
            <person name="Chao Y."/>
            <person name="Chu M."/>
            <person name="Cheng C."/>
            <person name="Hour A."/>
            <person name="Lee P."/>
            <person name="Lin S."/>
            <person name="Lin Y."/>
            <person name="Liou J."/>
            <person name="Liu S."/>
            <person name="Hsing Y."/>
            <person name="Raghuvanshi S."/>
            <person name="Mohanty A."/>
            <person name="Bharti A.K."/>
            <person name="Gaur A."/>
            <person name="Gupta V."/>
            <person name="Kumar D."/>
            <person name="Ravi V."/>
            <person name="Vij S."/>
            <person name="Kapur A."/>
            <person name="Khurana P."/>
            <person name="Khurana P."/>
            <person name="Khurana J.P."/>
            <person name="Tyagi A.K."/>
            <person name="Gaikwad K."/>
            <person name="Singh A."/>
            <person name="Dalal V."/>
            <person name="Srivastava S."/>
            <person name="Dixit A."/>
            <person name="Pal A.K."/>
            <person name="Ghazi I.A."/>
            <person name="Yadav M."/>
            <person name="Pandit A."/>
            <person name="Bhargava A."/>
            <person name="Sureshbabu K."/>
            <person name="Batra K."/>
            <person name="Sharma T.R."/>
            <person name="Mohapatra T."/>
            <person name="Singh N.K."/>
            <person name="Messing J."/>
            <person name="Nelson A.B."/>
            <person name="Fuks G."/>
            <person name="Kavchok S."/>
            <person name="Keizer G."/>
            <person name="Linton E."/>
            <person name="Llaca V."/>
            <person name="Song R."/>
            <person name="Tanyolac B."/>
            <person name="Young S."/>
            <person name="Ho-Il K."/>
            <person name="Hahn J.H."/>
            <person name="Sangsakoo G."/>
            <person name="Vanavichit A."/>
            <person name="de Mattos Luiz.A.T."/>
            <person name="Zimmer P.D."/>
            <person name="Malone G."/>
            <person name="Dellagostin O."/>
            <person name="de Oliveira A.C."/>
            <person name="Bevan M."/>
            <person name="Bancroft I."/>
            <person name="Minx P."/>
            <person name="Cordum H."/>
            <person name="Wilson R."/>
            <person name="Cheng Z."/>
            <person name="Jin W."/>
            <person name="Jiang J."/>
            <person name="Leong S.A."/>
            <person name="Iwama H."/>
            <person name="Gojobori T."/>
            <person name="Itoh T."/>
            <person name="Niimura Y."/>
            <person name="Fujii Y."/>
            <person name="Habara T."/>
            <person name="Sakai H."/>
            <person name="Sato Y."/>
            <person name="Wilson G."/>
            <person name="Kumar K."/>
            <person name="McCouch S."/>
            <person name="Juretic N."/>
            <person name="Hoen D."/>
            <person name="Wright S."/>
            <person name="Bruskiewich R."/>
            <person name="Bureau T."/>
            <person name="Miyao A."/>
            <person name="Hirochika H."/>
            <person name="Nishikawa T."/>
            <person name="Kadowaki K."/>
            <person name="Sugiura M."/>
            <person name="Burr B."/>
            <person name="Sasaki T."/>
        </authorList>
    </citation>
    <scope>NUCLEOTIDE SEQUENCE [LARGE SCALE GENOMIC DNA]</scope>
    <source>
        <strain evidence="3">cv. Nipponbare</strain>
    </source>
</reference>
<accession>Q6ZIY3</accession>
<organism evidence="2 3">
    <name type="scientific">Oryza sativa subsp. japonica</name>
    <name type="common">Rice</name>
    <dbReference type="NCBI Taxonomy" id="39947"/>
    <lineage>
        <taxon>Eukaryota</taxon>
        <taxon>Viridiplantae</taxon>
        <taxon>Streptophyta</taxon>
        <taxon>Embryophyta</taxon>
        <taxon>Tracheophyta</taxon>
        <taxon>Spermatophyta</taxon>
        <taxon>Magnoliopsida</taxon>
        <taxon>Liliopsida</taxon>
        <taxon>Poales</taxon>
        <taxon>Poaceae</taxon>
        <taxon>BOP clade</taxon>
        <taxon>Oryzoideae</taxon>
        <taxon>Oryzeae</taxon>
        <taxon>Oryzinae</taxon>
        <taxon>Oryza</taxon>
        <taxon>Oryza sativa</taxon>
    </lineage>
</organism>
<dbReference type="Proteomes" id="UP000000763">
    <property type="component" value="Chromosome 7"/>
</dbReference>
<dbReference type="EMBL" id="AP003943">
    <property type="protein sequence ID" value="BAC83227.1"/>
    <property type="molecule type" value="Genomic_DNA"/>
</dbReference>
<feature type="region of interest" description="Disordered" evidence="1">
    <location>
        <begin position="1"/>
        <end position="44"/>
    </location>
</feature>
<evidence type="ECO:0000313" key="2">
    <source>
        <dbReference type="EMBL" id="BAC83227.1"/>
    </source>
</evidence>
<feature type="region of interest" description="Disordered" evidence="1">
    <location>
        <begin position="65"/>
        <end position="91"/>
    </location>
</feature>
<sequence length="153" mass="17643">MGGKREKEESGDGDDQIRPLRAVAAVRRPPAGEGRRASSRGGSDQIWRRLSARRWWLGRVRREATAVAREGEEGGSGERRGRNRRRARERGRDWRCMCARERRSVGREKKSSVSWRIEEGSIGKYSLWGIFGWNTHCGPEYFHPIASYFKEPI</sequence>
<feature type="compositionally biased region" description="Low complexity" evidence="1">
    <location>
        <begin position="19"/>
        <end position="31"/>
    </location>
</feature>
<protein>
    <submittedName>
        <fullName evidence="2">Uncharacterized protein</fullName>
    </submittedName>
</protein>
<evidence type="ECO:0000256" key="1">
    <source>
        <dbReference type="SAM" id="MobiDB-lite"/>
    </source>
</evidence>
<feature type="compositionally biased region" description="Basic and acidic residues" evidence="1">
    <location>
        <begin position="65"/>
        <end position="80"/>
    </location>
</feature>
<feature type="compositionally biased region" description="Basic and acidic residues" evidence="1">
    <location>
        <begin position="1"/>
        <end position="18"/>
    </location>
</feature>
<name>Q6ZIY3_ORYSJ</name>
<reference evidence="3" key="2">
    <citation type="journal article" date="2008" name="Nucleic Acids Res.">
        <title>The rice annotation project database (RAP-DB): 2008 update.</title>
        <authorList>
            <consortium name="The rice annotation project (RAP)"/>
        </authorList>
    </citation>
    <scope>GENOME REANNOTATION</scope>
    <source>
        <strain evidence="3">cv. Nipponbare</strain>
    </source>
</reference>
<proteinExistence type="predicted"/>
<evidence type="ECO:0000313" key="3">
    <source>
        <dbReference type="Proteomes" id="UP000000763"/>
    </source>
</evidence>